<keyword evidence="5" id="KW-1185">Reference proteome</keyword>
<keyword evidence="1" id="KW-0805">Transcription regulation</keyword>
<dbReference type="GO" id="GO:0003677">
    <property type="term" value="F:DNA binding"/>
    <property type="evidence" value="ECO:0007669"/>
    <property type="project" value="UniProtKB-KW"/>
</dbReference>
<dbReference type="InterPro" id="IPR050707">
    <property type="entry name" value="HTH_MetabolicPath_Reg"/>
</dbReference>
<name>A0A8J7REV2_9EURY</name>
<protein>
    <submittedName>
        <fullName evidence="4">DNA-binding IclR family transcriptional regulator</fullName>
    </submittedName>
</protein>
<dbReference type="InterPro" id="IPR005471">
    <property type="entry name" value="Tscrpt_reg_IclR_N"/>
</dbReference>
<gene>
    <name evidence="4" type="ORF">J2744_002565</name>
</gene>
<sequence length="241" mass="26517">MSESDRIEATRTSFDILDTIHELKGASAAELIAATGLSRGGVYKHLRTLMDVDAVENQNGTYVIGPKFNEYGLSVTGSRPVLSQRDKVDKLSRSLNAPTNLWFYSTPDCHCLYTTVGDEQDQYPRQRGDTESLVESPAGKAILAHLPSDRRDSIVDGDETIAAQIETIRERSLLEEPLSFAPEWVSIATAVRDPEDEPIASLEVVIPAERARGIDVKNNISGLLTETANRMRVEMLAGSDR</sequence>
<dbReference type="SUPFAM" id="SSF55781">
    <property type="entry name" value="GAF domain-like"/>
    <property type="match status" value="1"/>
</dbReference>
<dbReference type="GO" id="GO:0003700">
    <property type="term" value="F:DNA-binding transcription factor activity"/>
    <property type="evidence" value="ECO:0007669"/>
    <property type="project" value="TreeGrafter"/>
</dbReference>
<dbReference type="RefSeq" id="WP_210113707.1">
    <property type="nucleotide sequence ID" value="NZ_BAAADX010000009.1"/>
</dbReference>
<proteinExistence type="predicted"/>
<dbReference type="InterPro" id="IPR036388">
    <property type="entry name" value="WH-like_DNA-bd_sf"/>
</dbReference>
<dbReference type="PANTHER" id="PTHR30136:SF35">
    <property type="entry name" value="HTH-TYPE TRANSCRIPTIONAL REGULATOR RV1719"/>
    <property type="match status" value="1"/>
</dbReference>
<accession>A0A8J7REV2</accession>
<dbReference type="InterPro" id="IPR036390">
    <property type="entry name" value="WH_DNA-bd_sf"/>
</dbReference>
<dbReference type="GO" id="GO:0045892">
    <property type="term" value="P:negative regulation of DNA-templated transcription"/>
    <property type="evidence" value="ECO:0007669"/>
    <property type="project" value="TreeGrafter"/>
</dbReference>
<evidence type="ECO:0000256" key="2">
    <source>
        <dbReference type="ARBA" id="ARBA00023163"/>
    </source>
</evidence>
<dbReference type="PANTHER" id="PTHR30136">
    <property type="entry name" value="HELIX-TURN-HELIX TRANSCRIPTIONAL REGULATOR, ICLR FAMILY"/>
    <property type="match status" value="1"/>
</dbReference>
<organism evidence="4 5">
    <name type="scientific">Halorubrum trapanicum</name>
    <dbReference type="NCBI Taxonomy" id="29284"/>
    <lineage>
        <taxon>Archaea</taxon>
        <taxon>Methanobacteriati</taxon>
        <taxon>Methanobacteriota</taxon>
        <taxon>Stenosarchaea group</taxon>
        <taxon>Halobacteria</taxon>
        <taxon>Halobacteriales</taxon>
        <taxon>Haloferacaceae</taxon>
        <taxon>Halorubrum</taxon>
    </lineage>
</organism>
<dbReference type="AlphaFoldDB" id="A0A8J7REV2"/>
<comment type="caution">
    <text evidence="4">The sequence shown here is derived from an EMBL/GenBank/DDBJ whole genome shotgun (WGS) entry which is preliminary data.</text>
</comment>
<evidence type="ECO:0000313" key="5">
    <source>
        <dbReference type="Proteomes" id="UP000770586"/>
    </source>
</evidence>
<reference evidence="4 5" key="1">
    <citation type="submission" date="2021-03" db="EMBL/GenBank/DDBJ databases">
        <title>Genomic Encyclopedia of Type Strains, Phase IV (KMG-IV): sequencing the most valuable type-strain genomes for metagenomic binning, comparative biology and taxonomic classification.</title>
        <authorList>
            <person name="Goeker M."/>
        </authorList>
    </citation>
    <scope>NUCLEOTIDE SEQUENCE [LARGE SCALE GENOMIC DNA]</scope>
    <source>
        <strain evidence="4 5">DSM 12287</strain>
    </source>
</reference>
<evidence type="ECO:0000259" key="3">
    <source>
        <dbReference type="PROSITE" id="PS51077"/>
    </source>
</evidence>
<dbReference type="PROSITE" id="PS51077">
    <property type="entry name" value="HTH_ICLR"/>
    <property type="match status" value="1"/>
</dbReference>
<dbReference type="Gene3D" id="1.10.10.10">
    <property type="entry name" value="Winged helix-like DNA-binding domain superfamily/Winged helix DNA-binding domain"/>
    <property type="match status" value="1"/>
</dbReference>
<dbReference type="Gene3D" id="3.30.450.40">
    <property type="match status" value="1"/>
</dbReference>
<dbReference type="SUPFAM" id="SSF46785">
    <property type="entry name" value="Winged helix' DNA-binding domain"/>
    <property type="match status" value="1"/>
</dbReference>
<dbReference type="OrthoDB" id="14763at2157"/>
<feature type="domain" description="HTH iclR-type" evidence="3">
    <location>
        <begin position="7"/>
        <end position="66"/>
    </location>
</feature>
<dbReference type="Proteomes" id="UP000770586">
    <property type="component" value="Unassembled WGS sequence"/>
</dbReference>
<evidence type="ECO:0000256" key="1">
    <source>
        <dbReference type="ARBA" id="ARBA00023015"/>
    </source>
</evidence>
<keyword evidence="2" id="KW-0804">Transcription</keyword>
<dbReference type="EMBL" id="JAGGKE010000012">
    <property type="protein sequence ID" value="MBP1902863.1"/>
    <property type="molecule type" value="Genomic_DNA"/>
</dbReference>
<dbReference type="Pfam" id="PF12840">
    <property type="entry name" value="HTH_20"/>
    <property type="match status" value="1"/>
</dbReference>
<dbReference type="InterPro" id="IPR029016">
    <property type="entry name" value="GAF-like_dom_sf"/>
</dbReference>
<keyword evidence="4" id="KW-0238">DNA-binding</keyword>
<evidence type="ECO:0000313" key="4">
    <source>
        <dbReference type="EMBL" id="MBP1902863.1"/>
    </source>
</evidence>